<dbReference type="Pfam" id="PF02128">
    <property type="entry name" value="Peptidase_M36"/>
    <property type="match status" value="1"/>
</dbReference>
<keyword evidence="7" id="KW-0378">Hydrolase</keyword>
<dbReference type="InterPro" id="IPR001842">
    <property type="entry name" value="Peptidase_M36"/>
</dbReference>
<dbReference type="Gene3D" id="2.60.120.260">
    <property type="entry name" value="Galactose-binding domain-like"/>
    <property type="match status" value="1"/>
</dbReference>
<evidence type="ECO:0000256" key="4">
    <source>
        <dbReference type="ARBA" id="ARBA00022525"/>
    </source>
</evidence>
<keyword evidence="6" id="KW-0479">Metal-binding</keyword>
<dbReference type="PANTHER" id="PTHR33478">
    <property type="entry name" value="EXTRACELLULAR METALLOPROTEINASE MEP"/>
    <property type="match status" value="1"/>
</dbReference>
<comment type="cofactor">
    <cofactor evidence="1">
        <name>Zn(2+)</name>
        <dbReference type="ChEBI" id="CHEBI:29105"/>
    </cofactor>
</comment>
<keyword evidence="9" id="KW-0482">Metalloprotease</keyword>
<evidence type="ECO:0000256" key="9">
    <source>
        <dbReference type="ARBA" id="ARBA00023049"/>
    </source>
</evidence>
<comment type="similarity">
    <text evidence="3">Belongs to the peptidase M36 family.</text>
</comment>
<dbReference type="Proteomes" id="UP001064632">
    <property type="component" value="Chromosome"/>
</dbReference>
<proteinExistence type="inferred from homology"/>
<dbReference type="InterPro" id="IPR050371">
    <property type="entry name" value="Fungal_virulence_M36"/>
</dbReference>
<evidence type="ECO:0000256" key="5">
    <source>
        <dbReference type="ARBA" id="ARBA00022670"/>
    </source>
</evidence>
<keyword evidence="4" id="KW-0964">Secreted</keyword>
<evidence type="ECO:0000313" key="12">
    <source>
        <dbReference type="Proteomes" id="UP001064632"/>
    </source>
</evidence>
<evidence type="ECO:0000256" key="8">
    <source>
        <dbReference type="ARBA" id="ARBA00022833"/>
    </source>
</evidence>
<dbReference type="SUPFAM" id="SSF55486">
    <property type="entry name" value="Metalloproteases ('zincins'), catalytic domain"/>
    <property type="match status" value="1"/>
</dbReference>
<name>A0ABY6BDR2_9GAMM</name>
<evidence type="ECO:0000256" key="6">
    <source>
        <dbReference type="ARBA" id="ARBA00022723"/>
    </source>
</evidence>
<keyword evidence="8" id="KW-0862">Zinc</keyword>
<dbReference type="RefSeq" id="WP_261694696.1">
    <property type="nucleotide sequence ID" value="NZ_CP104694.1"/>
</dbReference>
<reference evidence="11" key="1">
    <citation type="submission" date="2022-09" db="EMBL/GenBank/DDBJ databases">
        <title>Tahibacter sp. nov., isolated from a fresh water.</title>
        <authorList>
            <person name="Baek J.H."/>
            <person name="Lee J.K."/>
            <person name="Kim J.M."/>
            <person name="Jeon C.O."/>
        </authorList>
    </citation>
    <scope>NUCLEOTIDE SEQUENCE</scope>
    <source>
        <strain evidence="11">W38</strain>
    </source>
</reference>
<organism evidence="11 12">
    <name type="scientific">Tahibacter amnicola</name>
    <dbReference type="NCBI Taxonomy" id="2976241"/>
    <lineage>
        <taxon>Bacteria</taxon>
        <taxon>Pseudomonadati</taxon>
        <taxon>Pseudomonadota</taxon>
        <taxon>Gammaproteobacteria</taxon>
        <taxon>Lysobacterales</taxon>
        <taxon>Rhodanobacteraceae</taxon>
        <taxon>Tahibacter</taxon>
    </lineage>
</organism>
<evidence type="ECO:0000313" key="11">
    <source>
        <dbReference type="EMBL" id="UXI67726.1"/>
    </source>
</evidence>
<evidence type="ECO:0000256" key="7">
    <source>
        <dbReference type="ARBA" id="ARBA00022801"/>
    </source>
</evidence>
<comment type="subcellular location">
    <subcellularLocation>
        <location evidence="2">Secreted</location>
    </subcellularLocation>
</comment>
<dbReference type="InterPro" id="IPR027268">
    <property type="entry name" value="Peptidase_M4/M1_CTD_sf"/>
</dbReference>
<dbReference type="Gene3D" id="1.10.390.10">
    <property type="entry name" value="Neutral Protease Domain 2"/>
    <property type="match status" value="1"/>
</dbReference>
<evidence type="ECO:0000256" key="1">
    <source>
        <dbReference type="ARBA" id="ARBA00001947"/>
    </source>
</evidence>
<keyword evidence="12" id="KW-1185">Reference proteome</keyword>
<evidence type="ECO:0000256" key="10">
    <source>
        <dbReference type="ARBA" id="ARBA00023145"/>
    </source>
</evidence>
<evidence type="ECO:0000256" key="2">
    <source>
        <dbReference type="ARBA" id="ARBA00004613"/>
    </source>
</evidence>
<sequence length="973" mass="104337">MAPALQRRLTWLDPAANAAAAPASGTAARKAAPSAGLAKVHRRPQEIAGIEVVDATTSILVDARHQQRAVFASLGAGPVTTGLPAFVLDSEAAAQKALDAVAPGSQARVGGRVATTAPRYARFTLADTPTFQALRPLRIKPVWFPTSTGLEPAYYAEVTGVGRSQQRPLAAGVIVSAQDGRVLRKRNLIHDAVAFQYRVLADESGTPYHDPYGFVNPHPTGVPDAWAPATPAPMRLLTRPVGAPADPWLPDSATQTVGNNVDAFFNADAPGADCGSGWGPAFNAAEGDFRASVSSAGVFDYTYNVANARTDYFQCLNPDAPIPTSSAQLNAKIVQSFYTANWLHDLLYRAGYDEASGNAQMDNYGRGGIGGDPLLVHVAQLGTFAYGPEDGESASLTLGVNTSSTSNRDVSGFDFPVFAHEWMHTVFARLADMDHAGQQSALNEGTADFLGFFLTVREQDRFATPRTPAFGGAYAVGAYMNRDYDFRADMLPAAGSPGHPDNTYYHGIRRFPTTIDLRKNPLTFKHISLDHPLPAEWQAFDWKARSRQNAEVHSAGEIWTASLWQCARNILAAAPSAQFQSTRDRFLHQLVQGLKLMPPDATFTEARTALLLTIRADSETDYALCRNGFAARGMGAGAVSPARYSDALRGVRESFRISDAALSLIAITLREIGGDGDGVLDQGESGELVITLQNSGYVPLANITVTAPNVPGIYNYPSGSTRTGVALQPAEDMDIVFPVRLLTNLGPIPLPFPVVAADQTQRDAVTATIATTLVNSDIRTDAHADRLSASQTFAADWQADYTGNHGCVQFLCLGRETPDYAEIFPWRRLVHRGEMAYYLGDSDMTLESTLATRPFPVSAGANLQLTLRHDYDFARVGAGPGRAVIEIQRDGGEWEAAAPYVTSGQAQFSGVSNGWQTTTLRFTESLGGRTVRLRLSVVSDSGRATDAAHWAISQVQITGAAAPMFSTLRADTP</sequence>
<dbReference type="EMBL" id="CP104694">
    <property type="protein sequence ID" value="UXI67726.1"/>
    <property type="molecule type" value="Genomic_DNA"/>
</dbReference>
<dbReference type="Gene3D" id="3.10.170.10">
    <property type="match status" value="1"/>
</dbReference>
<gene>
    <name evidence="11" type="ORF">N4264_23820</name>
</gene>
<protein>
    <submittedName>
        <fullName evidence="11">M36 family metallopeptidase</fullName>
    </submittedName>
</protein>
<accession>A0ABY6BDR2</accession>
<keyword evidence="10" id="KW-0865">Zymogen</keyword>
<keyword evidence="5" id="KW-0645">Protease</keyword>
<evidence type="ECO:0000256" key="3">
    <source>
        <dbReference type="ARBA" id="ARBA00006006"/>
    </source>
</evidence>
<dbReference type="PANTHER" id="PTHR33478:SF1">
    <property type="entry name" value="EXTRACELLULAR METALLOPROTEINASE MEP"/>
    <property type="match status" value="1"/>
</dbReference>